<reference evidence="1 2" key="1">
    <citation type="submission" date="2020-08" db="EMBL/GenBank/DDBJ databases">
        <title>Genomic Encyclopedia of Type Strains, Phase IV (KMG-IV): sequencing the most valuable type-strain genomes for metagenomic binning, comparative biology and taxonomic classification.</title>
        <authorList>
            <person name="Goeker M."/>
        </authorList>
    </citation>
    <scope>NUCLEOTIDE SEQUENCE [LARGE SCALE GENOMIC DNA]</scope>
    <source>
        <strain evidence="1 2">DSM 29007</strain>
    </source>
</reference>
<gene>
    <name evidence="1" type="ORF">HNQ61_001751</name>
</gene>
<dbReference type="AlphaFoldDB" id="A0A841GWF5"/>
<dbReference type="EMBL" id="JACHIA010000003">
    <property type="protein sequence ID" value="MBB6070134.1"/>
    <property type="molecule type" value="Genomic_DNA"/>
</dbReference>
<keyword evidence="2" id="KW-1185">Reference proteome</keyword>
<name>A0A841GWF5_9BACT</name>
<protein>
    <submittedName>
        <fullName evidence="1">Uncharacterized protein</fullName>
    </submittedName>
</protein>
<organism evidence="1 2">
    <name type="scientific">Longimicrobium terrae</name>
    <dbReference type="NCBI Taxonomy" id="1639882"/>
    <lineage>
        <taxon>Bacteria</taxon>
        <taxon>Pseudomonadati</taxon>
        <taxon>Gemmatimonadota</taxon>
        <taxon>Longimicrobiia</taxon>
        <taxon>Longimicrobiales</taxon>
        <taxon>Longimicrobiaceae</taxon>
        <taxon>Longimicrobium</taxon>
    </lineage>
</organism>
<proteinExistence type="predicted"/>
<evidence type="ECO:0000313" key="1">
    <source>
        <dbReference type="EMBL" id="MBB6070134.1"/>
    </source>
</evidence>
<evidence type="ECO:0000313" key="2">
    <source>
        <dbReference type="Proteomes" id="UP000582837"/>
    </source>
</evidence>
<accession>A0A841GWF5</accession>
<dbReference type="RefSeq" id="WP_170039916.1">
    <property type="nucleotide sequence ID" value="NZ_JABDTL010000002.1"/>
</dbReference>
<sequence length="97" mass="10064">MSKMKLNLDTLAVQSFETAGAGAAARGTVDGHAIAKTYNGCTSEIDACPSARGCTFLENCETQNCVTYDAACKTYNGCTSEVDACPTGRGCSDVFVC</sequence>
<dbReference type="Proteomes" id="UP000582837">
    <property type="component" value="Unassembled WGS sequence"/>
</dbReference>
<comment type="caution">
    <text evidence="1">The sequence shown here is derived from an EMBL/GenBank/DDBJ whole genome shotgun (WGS) entry which is preliminary data.</text>
</comment>